<reference evidence="2 3" key="1">
    <citation type="journal article" date="2024" name="BMC Genomics">
        <title>Genome assembly of redclaw crayfish (Cherax quadricarinatus) provides insights into its immune adaptation and hypoxia tolerance.</title>
        <authorList>
            <person name="Liu Z."/>
            <person name="Zheng J."/>
            <person name="Li H."/>
            <person name="Fang K."/>
            <person name="Wang S."/>
            <person name="He J."/>
            <person name="Zhou D."/>
            <person name="Weng S."/>
            <person name="Chi M."/>
            <person name="Gu Z."/>
            <person name="He J."/>
            <person name="Li F."/>
            <person name="Wang M."/>
        </authorList>
    </citation>
    <scope>NUCLEOTIDE SEQUENCE [LARGE SCALE GENOMIC DNA]</scope>
    <source>
        <strain evidence="2">ZL_2023a</strain>
    </source>
</reference>
<feature type="non-terminal residue" evidence="2">
    <location>
        <position position="100"/>
    </location>
</feature>
<dbReference type="EMBL" id="JARKIK010000075">
    <property type="protein sequence ID" value="KAK8727647.1"/>
    <property type="molecule type" value="Genomic_DNA"/>
</dbReference>
<name>A0AAW0WK31_CHEQU</name>
<dbReference type="Proteomes" id="UP001445076">
    <property type="component" value="Unassembled WGS sequence"/>
</dbReference>
<keyword evidence="3" id="KW-1185">Reference proteome</keyword>
<sequence>MEDDVMMPDDLVEEDLLTHMNWPDLDLDDIKDLGLDWSESDVLSHGGVGSSTNPVLGSTPVNTSTPTHNTSCFNTTLNSNLIGSSFLNSSDCFLNSSGFQ</sequence>
<accession>A0AAW0WK31</accession>
<comment type="caution">
    <text evidence="2">The sequence shown here is derived from an EMBL/GenBank/DDBJ whole genome shotgun (WGS) entry which is preliminary data.</text>
</comment>
<proteinExistence type="predicted"/>
<organism evidence="2 3">
    <name type="scientific">Cherax quadricarinatus</name>
    <name type="common">Australian red claw crayfish</name>
    <dbReference type="NCBI Taxonomy" id="27406"/>
    <lineage>
        <taxon>Eukaryota</taxon>
        <taxon>Metazoa</taxon>
        <taxon>Ecdysozoa</taxon>
        <taxon>Arthropoda</taxon>
        <taxon>Crustacea</taxon>
        <taxon>Multicrustacea</taxon>
        <taxon>Malacostraca</taxon>
        <taxon>Eumalacostraca</taxon>
        <taxon>Eucarida</taxon>
        <taxon>Decapoda</taxon>
        <taxon>Pleocyemata</taxon>
        <taxon>Astacidea</taxon>
        <taxon>Parastacoidea</taxon>
        <taxon>Parastacidae</taxon>
        <taxon>Cherax</taxon>
    </lineage>
</organism>
<feature type="compositionally biased region" description="Polar residues" evidence="1">
    <location>
        <begin position="50"/>
        <end position="65"/>
    </location>
</feature>
<dbReference type="AlphaFoldDB" id="A0AAW0WK31"/>
<evidence type="ECO:0000313" key="3">
    <source>
        <dbReference type="Proteomes" id="UP001445076"/>
    </source>
</evidence>
<evidence type="ECO:0000313" key="2">
    <source>
        <dbReference type="EMBL" id="KAK8727647.1"/>
    </source>
</evidence>
<protein>
    <submittedName>
        <fullName evidence="2">Uncharacterized protein</fullName>
    </submittedName>
</protein>
<evidence type="ECO:0000256" key="1">
    <source>
        <dbReference type="SAM" id="MobiDB-lite"/>
    </source>
</evidence>
<gene>
    <name evidence="2" type="ORF">OTU49_009674</name>
</gene>
<feature type="region of interest" description="Disordered" evidence="1">
    <location>
        <begin position="44"/>
        <end position="65"/>
    </location>
</feature>